<evidence type="ECO:0000256" key="3">
    <source>
        <dbReference type="RuleBase" id="RU003560"/>
    </source>
</evidence>
<comment type="cofactor">
    <cofactor evidence="1">
        <name>pyridoxal 5'-phosphate</name>
        <dbReference type="ChEBI" id="CHEBI:597326"/>
    </cofactor>
</comment>
<protein>
    <submittedName>
        <fullName evidence="4">Aspartate aminotransferase family protein</fullName>
    </submittedName>
</protein>
<dbReference type="EMBL" id="JAMBOL010000013">
    <property type="protein sequence ID" value="MCM3715292.1"/>
    <property type="molecule type" value="Genomic_DNA"/>
</dbReference>
<comment type="caution">
    <text evidence="4">The sequence shown here is derived from an EMBL/GenBank/DDBJ whole genome shotgun (WGS) entry which is preliminary data.</text>
</comment>
<dbReference type="Gene3D" id="3.90.1150.10">
    <property type="entry name" value="Aspartate Aminotransferase, domain 1"/>
    <property type="match status" value="1"/>
</dbReference>
<reference evidence="4" key="1">
    <citation type="submission" date="2022-05" db="EMBL/GenBank/DDBJ databases">
        <title>Comparative Genomics of Spacecraft Associated Microbes.</title>
        <authorList>
            <person name="Tran M.T."/>
            <person name="Wright A."/>
            <person name="Seuylemezian A."/>
            <person name="Eisen J."/>
            <person name="Coil D."/>
        </authorList>
    </citation>
    <scope>NUCLEOTIDE SEQUENCE</scope>
    <source>
        <strain evidence="4">214.1.1</strain>
    </source>
</reference>
<sequence>MAMGEGTRPEYEYTVKTSHSKAWIEQAKQVMPGGVTANIKHFAPYPLVMKKGKGAFITDVDDRQYVDYLLAYGALMLGHGHPEMKQAIDELLADAGTFLFGAPHPLEVTFGQEIQRLYPSIERLRYTNSGTEATLLAVRLAKAYTNKTRLAKFEGHYHGGYNDVLYSVNPPLSEAGPADVPCAVQESMGIQEKEREAPLILPFNNLAACERLLREHQASLAAVIIEPLQGGFIPATPGFITGLRNITKKLGILLIFDEVKTGFRITLGGAEEWYQVKPDLTTLGKVIGGGFPFGITGGRKEIMELTSPAAGADLFEQSGSRFSRAKDVVFHSGTYNGHPLILAAGLKTIEVLQREIDSVFAVTDTLKQELEALFKRKGVPMKAVGTGSIFNVVLTEHDILNYRDLQASDLAIRKMIDLLLLNEGIYTKPLNRYSLSTAHTEREVERTIAAYDRVLSRLVGG</sequence>
<evidence type="ECO:0000256" key="1">
    <source>
        <dbReference type="ARBA" id="ARBA00001933"/>
    </source>
</evidence>
<dbReference type="RefSeq" id="WP_251224041.1">
    <property type="nucleotide sequence ID" value="NZ_JAMBOL010000013.1"/>
</dbReference>
<keyword evidence="2 3" id="KW-0663">Pyridoxal phosphate</keyword>
<dbReference type="CDD" id="cd00610">
    <property type="entry name" value="OAT_like"/>
    <property type="match status" value="1"/>
</dbReference>
<keyword evidence="4" id="KW-0032">Aminotransferase</keyword>
<dbReference type="PANTHER" id="PTHR43713:SF3">
    <property type="entry name" value="GLUTAMATE-1-SEMIALDEHYDE 2,1-AMINOMUTASE 1, CHLOROPLASTIC-RELATED"/>
    <property type="match status" value="1"/>
</dbReference>
<dbReference type="InterPro" id="IPR015421">
    <property type="entry name" value="PyrdxlP-dep_Trfase_major"/>
</dbReference>
<keyword evidence="5" id="KW-1185">Reference proteome</keyword>
<evidence type="ECO:0000313" key="5">
    <source>
        <dbReference type="Proteomes" id="UP001139179"/>
    </source>
</evidence>
<gene>
    <name evidence="4" type="ORF">M3202_14480</name>
</gene>
<accession>A0A9X2DRW5</accession>
<dbReference type="InterPro" id="IPR015424">
    <property type="entry name" value="PyrdxlP-dep_Trfase"/>
</dbReference>
<dbReference type="InterPro" id="IPR005814">
    <property type="entry name" value="Aminotrans_3"/>
</dbReference>
<organism evidence="4 5">
    <name type="scientific">Halalkalibacter oceani</name>
    <dbReference type="NCBI Taxonomy" id="1653776"/>
    <lineage>
        <taxon>Bacteria</taxon>
        <taxon>Bacillati</taxon>
        <taxon>Bacillota</taxon>
        <taxon>Bacilli</taxon>
        <taxon>Bacillales</taxon>
        <taxon>Bacillaceae</taxon>
        <taxon>Halalkalibacter</taxon>
    </lineage>
</organism>
<dbReference type="Gene3D" id="3.40.640.10">
    <property type="entry name" value="Type I PLP-dependent aspartate aminotransferase-like (Major domain)"/>
    <property type="match status" value="1"/>
</dbReference>
<comment type="similarity">
    <text evidence="3">Belongs to the class-III pyridoxal-phosphate-dependent aminotransferase family.</text>
</comment>
<dbReference type="AlphaFoldDB" id="A0A9X2DRW5"/>
<dbReference type="GO" id="GO:0030170">
    <property type="term" value="F:pyridoxal phosphate binding"/>
    <property type="evidence" value="ECO:0007669"/>
    <property type="project" value="InterPro"/>
</dbReference>
<evidence type="ECO:0000313" key="4">
    <source>
        <dbReference type="EMBL" id="MCM3715292.1"/>
    </source>
</evidence>
<dbReference type="Pfam" id="PF00202">
    <property type="entry name" value="Aminotran_3"/>
    <property type="match status" value="1"/>
</dbReference>
<dbReference type="SUPFAM" id="SSF53383">
    <property type="entry name" value="PLP-dependent transferases"/>
    <property type="match status" value="1"/>
</dbReference>
<dbReference type="Proteomes" id="UP001139179">
    <property type="component" value="Unassembled WGS sequence"/>
</dbReference>
<dbReference type="GO" id="GO:0008483">
    <property type="term" value="F:transaminase activity"/>
    <property type="evidence" value="ECO:0007669"/>
    <property type="project" value="UniProtKB-KW"/>
</dbReference>
<proteinExistence type="inferred from homology"/>
<dbReference type="InterPro" id="IPR015422">
    <property type="entry name" value="PyrdxlP-dep_Trfase_small"/>
</dbReference>
<dbReference type="PANTHER" id="PTHR43713">
    <property type="entry name" value="GLUTAMATE-1-SEMIALDEHYDE 2,1-AMINOMUTASE"/>
    <property type="match status" value="1"/>
</dbReference>
<keyword evidence="4" id="KW-0808">Transferase</keyword>
<evidence type="ECO:0000256" key="2">
    <source>
        <dbReference type="ARBA" id="ARBA00022898"/>
    </source>
</evidence>
<name>A0A9X2DRW5_9BACI</name>